<dbReference type="Proteomes" id="UP001352852">
    <property type="component" value="Unassembled WGS sequence"/>
</dbReference>
<gene>
    <name evidence="2" type="ORF">CHARACLAT_011030</name>
</gene>
<evidence type="ECO:0000256" key="1">
    <source>
        <dbReference type="SAM" id="MobiDB-lite"/>
    </source>
</evidence>
<organism evidence="2 3">
    <name type="scientific">Characodon lateralis</name>
    <dbReference type="NCBI Taxonomy" id="208331"/>
    <lineage>
        <taxon>Eukaryota</taxon>
        <taxon>Metazoa</taxon>
        <taxon>Chordata</taxon>
        <taxon>Craniata</taxon>
        <taxon>Vertebrata</taxon>
        <taxon>Euteleostomi</taxon>
        <taxon>Actinopterygii</taxon>
        <taxon>Neopterygii</taxon>
        <taxon>Teleostei</taxon>
        <taxon>Neoteleostei</taxon>
        <taxon>Acanthomorphata</taxon>
        <taxon>Ovalentaria</taxon>
        <taxon>Atherinomorphae</taxon>
        <taxon>Cyprinodontiformes</taxon>
        <taxon>Goodeidae</taxon>
        <taxon>Characodon</taxon>
    </lineage>
</organism>
<accession>A0ABU7DZJ1</accession>
<feature type="region of interest" description="Disordered" evidence="1">
    <location>
        <begin position="1"/>
        <end position="21"/>
    </location>
</feature>
<name>A0ABU7DZJ1_9TELE</name>
<evidence type="ECO:0000313" key="3">
    <source>
        <dbReference type="Proteomes" id="UP001352852"/>
    </source>
</evidence>
<protein>
    <submittedName>
        <fullName evidence="2">Uncharacterized protein</fullName>
    </submittedName>
</protein>
<reference evidence="2 3" key="1">
    <citation type="submission" date="2021-06" db="EMBL/GenBank/DDBJ databases">
        <authorList>
            <person name="Palmer J.M."/>
        </authorList>
    </citation>
    <scope>NUCLEOTIDE SEQUENCE [LARGE SCALE GENOMIC DNA]</scope>
    <source>
        <strain evidence="2 3">CL_MEX2019</strain>
        <tissue evidence="2">Muscle</tissue>
    </source>
</reference>
<sequence length="248" mass="28270">MTTGKTEETEEACGNQTTEETSSRAGNLELCGSFTALSTIAIQAGQSQIVASVLKSGCLIHLQLVQFQPGLCEIGSNQEENRILIQEHQQLLQKLQKHEPEVLAVVEKKQQDRLRMMRDGRRKQKEEEVNEAMKASLSEGWSLLLRLLGRRLEVLKLASDFFLLVMEFSISINRIEDLQIKADEDKLTEVQVTYDFMRKDLLGKSLQVLTSSSVLLQRLRQLQRTVALQRSGRVLQDEDEVEEVRVRF</sequence>
<keyword evidence="3" id="KW-1185">Reference proteome</keyword>
<proteinExistence type="predicted"/>
<dbReference type="EMBL" id="JAHUTJ010041707">
    <property type="protein sequence ID" value="MED6280442.1"/>
    <property type="molecule type" value="Genomic_DNA"/>
</dbReference>
<evidence type="ECO:0000313" key="2">
    <source>
        <dbReference type="EMBL" id="MED6280442.1"/>
    </source>
</evidence>
<comment type="caution">
    <text evidence="2">The sequence shown here is derived from an EMBL/GenBank/DDBJ whole genome shotgun (WGS) entry which is preliminary data.</text>
</comment>